<accession>A0A9E2NW38</accession>
<keyword evidence="6 10" id="KW-0547">Nucleotide-binding</keyword>
<evidence type="ECO:0000313" key="15">
    <source>
        <dbReference type="Proteomes" id="UP000824247"/>
    </source>
</evidence>
<evidence type="ECO:0000313" key="14">
    <source>
        <dbReference type="EMBL" id="MBU3830931.1"/>
    </source>
</evidence>
<protein>
    <recommendedName>
        <fullName evidence="4 10">Phosphoglycerate kinase</fullName>
        <ecNumber evidence="3 10">2.7.2.3</ecNumber>
    </recommendedName>
</protein>
<evidence type="ECO:0000256" key="3">
    <source>
        <dbReference type="ARBA" id="ARBA00013061"/>
    </source>
</evidence>
<dbReference type="GO" id="GO:0043531">
    <property type="term" value="F:ADP binding"/>
    <property type="evidence" value="ECO:0007669"/>
    <property type="project" value="TreeGrafter"/>
</dbReference>
<dbReference type="PANTHER" id="PTHR11406:SF23">
    <property type="entry name" value="PHOSPHOGLYCERATE KINASE 1, CHLOROPLASTIC-RELATED"/>
    <property type="match status" value="1"/>
</dbReference>
<feature type="binding site" evidence="11">
    <location>
        <position position="127"/>
    </location>
    <ligand>
        <name>(2R)-3-phosphoglycerate</name>
        <dbReference type="ChEBI" id="CHEBI:58272"/>
    </ligand>
</feature>
<reference evidence="14" key="1">
    <citation type="journal article" date="2021" name="PeerJ">
        <title>Extensive microbial diversity within the chicken gut microbiome revealed by metagenomics and culture.</title>
        <authorList>
            <person name="Gilroy R."/>
            <person name="Ravi A."/>
            <person name="Getino M."/>
            <person name="Pursley I."/>
            <person name="Horton D.L."/>
            <person name="Alikhan N.F."/>
            <person name="Baker D."/>
            <person name="Gharbi K."/>
            <person name="Hall N."/>
            <person name="Watson M."/>
            <person name="Adriaenssens E.M."/>
            <person name="Foster-Nyarko E."/>
            <person name="Jarju S."/>
            <person name="Secka A."/>
            <person name="Antonio M."/>
            <person name="Oren A."/>
            <person name="Chaudhuri R.R."/>
            <person name="La Ragione R."/>
            <person name="Hildebrand F."/>
            <person name="Pallen M.J."/>
        </authorList>
    </citation>
    <scope>NUCLEOTIDE SEQUENCE</scope>
    <source>
        <strain evidence="14">A5-1222</strain>
    </source>
</reference>
<dbReference type="EC" id="2.7.2.3" evidence="3 10"/>
<dbReference type="FunFam" id="3.40.50.1260:FF:000001">
    <property type="entry name" value="Phosphoglycerate kinase"/>
    <property type="match status" value="1"/>
</dbReference>
<comment type="subcellular location">
    <subcellularLocation>
        <location evidence="10">Cytoplasm</location>
    </subcellularLocation>
</comment>
<dbReference type="GO" id="GO:0006096">
    <property type="term" value="P:glycolytic process"/>
    <property type="evidence" value="ECO:0007669"/>
    <property type="project" value="UniProtKB-UniRule"/>
</dbReference>
<feature type="binding site" evidence="10 12">
    <location>
        <position position="220"/>
    </location>
    <ligand>
        <name>ATP</name>
        <dbReference type="ChEBI" id="CHEBI:30616"/>
    </ligand>
</feature>
<evidence type="ECO:0000256" key="5">
    <source>
        <dbReference type="ARBA" id="ARBA00022679"/>
    </source>
</evidence>
<dbReference type="AlphaFoldDB" id="A0A9E2NW38"/>
<dbReference type="InterPro" id="IPR015911">
    <property type="entry name" value="Phosphoglycerate_kinase_CS"/>
</dbReference>
<evidence type="ECO:0000256" key="11">
    <source>
        <dbReference type="PIRSR" id="PIRSR000724-1"/>
    </source>
</evidence>
<keyword evidence="5 10" id="KW-0808">Transferase</keyword>
<comment type="caution">
    <text evidence="14">The sequence shown here is derived from an EMBL/GenBank/DDBJ whole genome shotgun (WGS) entry which is preliminary data.</text>
</comment>
<feature type="binding site" evidence="10 12">
    <location>
        <position position="307"/>
    </location>
    <ligand>
        <name>ATP</name>
        <dbReference type="ChEBI" id="CHEBI:30616"/>
    </ligand>
</feature>
<comment type="pathway">
    <text evidence="2 10">Carbohydrate degradation; glycolysis; pyruvate from D-glyceraldehyde 3-phosphate: step 2/5.</text>
</comment>
<evidence type="ECO:0000256" key="8">
    <source>
        <dbReference type="ARBA" id="ARBA00022840"/>
    </source>
</evidence>
<feature type="binding site" evidence="10">
    <location>
        <position position="39"/>
    </location>
    <ligand>
        <name>substrate</name>
    </ligand>
</feature>
<dbReference type="InterPro" id="IPR015824">
    <property type="entry name" value="Phosphoglycerate_kinase_N"/>
</dbReference>
<evidence type="ECO:0000256" key="7">
    <source>
        <dbReference type="ARBA" id="ARBA00022777"/>
    </source>
</evidence>
<reference evidence="14" key="2">
    <citation type="submission" date="2021-04" db="EMBL/GenBank/DDBJ databases">
        <authorList>
            <person name="Gilroy R."/>
        </authorList>
    </citation>
    <scope>NUCLEOTIDE SEQUENCE</scope>
    <source>
        <strain evidence="14">A5-1222</strain>
    </source>
</reference>
<sequence>MNYKKLQRLDKTNVKNKVVFLRLDLNVPVINDEITSTKRIDAALPTINYLLDNGAKVVILSHFRRIKTLEDVVSGKNSLYLVAKELANKLVGKTNKLTFIGDNKGSVVESEINNMSSGEVIVLENTRYNDVDENDNLVNLESGCDEELSKYWASLCDVFCNDAFGAAHRKHASTYGIGKFAKTSCIGFLMTNEIDTLSNVIENPTSPFLVIFGGAKVSDKLKAVENVIEKADKVIISGGMAYTFVAAQGFDVGLSLVEQDMIPVARELMEKYPEKLSISCDFMCAPEFADIEPEYRTQEEGLEGLMGLDIGKKSIDKFVNEINEANTILWNGPMGVTEFSEYAKGTNDVCNAIAQRTNAGAYTVIGGGDSAAAAEKLGKQDSFSFISTGGGASLALIEGKELEGIASIKEKKWYHWWK</sequence>
<dbReference type="PANTHER" id="PTHR11406">
    <property type="entry name" value="PHOSPHOGLYCERATE KINASE"/>
    <property type="match status" value="1"/>
</dbReference>
<dbReference type="GO" id="GO:0004618">
    <property type="term" value="F:phosphoglycerate kinase activity"/>
    <property type="evidence" value="ECO:0007669"/>
    <property type="project" value="UniProtKB-UniRule"/>
</dbReference>
<feature type="binding site" evidence="11">
    <location>
        <position position="169"/>
    </location>
    <ligand>
        <name>(2R)-3-phosphoglycerate</name>
        <dbReference type="ChEBI" id="CHEBI:58272"/>
    </ligand>
</feature>
<feature type="binding site" evidence="10">
    <location>
        <position position="169"/>
    </location>
    <ligand>
        <name>substrate</name>
    </ligand>
</feature>
<feature type="binding site" evidence="10 11">
    <location>
        <begin position="24"/>
        <end position="26"/>
    </location>
    <ligand>
        <name>substrate</name>
    </ligand>
</feature>
<evidence type="ECO:0000256" key="4">
    <source>
        <dbReference type="ARBA" id="ARBA00016471"/>
    </source>
</evidence>
<keyword evidence="10" id="KW-0963">Cytoplasm</keyword>
<dbReference type="Gene3D" id="3.40.50.1260">
    <property type="entry name" value="Phosphoglycerate kinase, N-terminal domain"/>
    <property type="match status" value="2"/>
</dbReference>
<comment type="similarity">
    <text evidence="10 13">Belongs to the phosphoglycerate kinase family.</text>
</comment>
<organism evidence="14 15">
    <name type="scientific">Candidatus Ureaplasma intestinipullorum</name>
    <dbReference type="NCBI Taxonomy" id="2838770"/>
    <lineage>
        <taxon>Bacteria</taxon>
        <taxon>Bacillati</taxon>
        <taxon>Mycoplasmatota</taxon>
        <taxon>Mycoplasmoidales</taxon>
        <taxon>Mycoplasmoidaceae</taxon>
        <taxon>Ureaplasma</taxon>
    </lineage>
</organism>
<dbReference type="Proteomes" id="UP000824247">
    <property type="component" value="Unassembled WGS sequence"/>
</dbReference>
<keyword evidence="8 10" id="KW-0067">ATP-binding</keyword>
<dbReference type="PIRSF" id="PIRSF000724">
    <property type="entry name" value="Pgk"/>
    <property type="match status" value="1"/>
</dbReference>
<evidence type="ECO:0000256" key="6">
    <source>
        <dbReference type="ARBA" id="ARBA00022741"/>
    </source>
</evidence>
<keyword evidence="9 10" id="KW-0324">Glycolysis</keyword>
<feature type="binding site" evidence="10 12">
    <location>
        <position position="338"/>
    </location>
    <ligand>
        <name>ATP</name>
        <dbReference type="ChEBI" id="CHEBI:30616"/>
    </ligand>
</feature>
<dbReference type="PRINTS" id="PR00477">
    <property type="entry name" value="PHGLYCKINASE"/>
</dbReference>
<evidence type="ECO:0000256" key="13">
    <source>
        <dbReference type="RuleBase" id="RU000532"/>
    </source>
</evidence>
<evidence type="ECO:0000256" key="9">
    <source>
        <dbReference type="ARBA" id="ARBA00023152"/>
    </source>
</evidence>
<evidence type="ECO:0000256" key="2">
    <source>
        <dbReference type="ARBA" id="ARBA00004838"/>
    </source>
</evidence>
<dbReference type="PROSITE" id="PS00111">
    <property type="entry name" value="PGLYCERATE_KINASE"/>
    <property type="match status" value="1"/>
</dbReference>
<feature type="binding site" evidence="10">
    <location>
        <position position="127"/>
    </location>
    <ligand>
        <name>substrate</name>
    </ligand>
</feature>
<evidence type="ECO:0000256" key="12">
    <source>
        <dbReference type="PIRSR" id="PIRSR000724-2"/>
    </source>
</evidence>
<gene>
    <name evidence="10" type="primary">pgk</name>
    <name evidence="14" type="ORF">H9897_02140</name>
</gene>
<evidence type="ECO:0000256" key="1">
    <source>
        <dbReference type="ARBA" id="ARBA00000642"/>
    </source>
</evidence>
<evidence type="ECO:0000256" key="10">
    <source>
        <dbReference type="HAMAP-Rule" id="MF_00145"/>
    </source>
</evidence>
<comment type="catalytic activity">
    <reaction evidence="1 10 13">
        <text>(2R)-3-phosphoglycerate + ATP = (2R)-3-phospho-glyceroyl phosphate + ADP</text>
        <dbReference type="Rhea" id="RHEA:14801"/>
        <dbReference type="ChEBI" id="CHEBI:30616"/>
        <dbReference type="ChEBI" id="CHEBI:57604"/>
        <dbReference type="ChEBI" id="CHEBI:58272"/>
        <dbReference type="ChEBI" id="CHEBI:456216"/>
        <dbReference type="EC" id="2.7.2.3"/>
    </reaction>
</comment>
<keyword evidence="7 10" id="KW-0418">Kinase</keyword>
<dbReference type="GO" id="GO:0006094">
    <property type="term" value="P:gluconeogenesis"/>
    <property type="evidence" value="ECO:0007669"/>
    <property type="project" value="TreeGrafter"/>
</dbReference>
<dbReference type="InterPro" id="IPR036043">
    <property type="entry name" value="Phosphoglycerate_kinase_sf"/>
</dbReference>
<name>A0A9E2NW38_9BACT</name>
<dbReference type="GO" id="GO:0005524">
    <property type="term" value="F:ATP binding"/>
    <property type="evidence" value="ECO:0007669"/>
    <property type="project" value="UniProtKB-KW"/>
</dbReference>
<feature type="binding site" evidence="10 11">
    <location>
        <begin position="62"/>
        <end position="65"/>
    </location>
    <ligand>
        <name>substrate</name>
    </ligand>
</feature>
<feature type="binding site" evidence="10 12">
    <location>
        <begin position="367"/>
        <end position="370"/>
    </location>
    <ligand>
        <name>ATP</name>
        <dbReference type="ChEBI" id="CHEBI:30616"/>
    </ligand>
</feature>
<comment type="subunit">
    <text evidence="10">Monomer.</text>
</comment>
<feature type="binding site" evidence="11">
    <location>
        <position position="39"/>
    </location>
    <ligand>
        <name>(2R)-3-phosphoglycerate</name>
        <dbReference type="ChEBI" id="CHEBI:58272"/>
    </ligand>
</feature>
<dbReference type="HAMAP" id="MF_00145">
    <property type="entry name" value="Phosphoglyc_kinase"/>
    <property type="match status" value="1"/>
</dbReference>
<dbReference type="InterPro" id="IPR001576">
    <property type="entry name" value="Phosphoglycerate_kinase"/>
</dbReference>
<dbReference type="Pfam" id="PF00162">
    <property type="entry name" value="PGK"/>
    <property type="match status" value="1"/>
</dbReference>
<dbReference type="SUPFAM" id="SSF53748">
    <property type="entry name" value="Phosphoglycerate kinase"/>
    <property type="match status" value="1"/>
</dbReference>
<dbReference type="GO" id="GO:0005829">
    <property type="term" value="C:cytosol"/>
    <property type="evidence" value="ECO:0007669"/>
    <property type="project" value="TreeGrafter"/>
</dbReference>
<dbReference type="EMBL" id="JAHLFM010000030">
    <property type="protein sequence ID" value="MBU3830931.1"/>
    <property type="molecule type" value="Genomic_DNA"/>
</dbReference>
<proteinExistence type="inferred from homology"/>